<dbReference type="PANTHER" id="PTHR30204:SF93">
    <property type="entry name" value="HTH MERR-TYPE DOMAIN-CONTAINING PROTEIN"/>
    <property type="match status" value="1"/>
</dbReference>
<gene>
    <name evidence="3" type="ORF">NZH93_22825</name>
</gene>
<protein>
    <submittedName>
        <fullName evidence="3">MerR family transcriptional regulator</fullName>
    </submittedName>
</protein>
<evidence type="ECO:0000259" key="2">
    <source>
        <dbReference type="PROSITE" id="PS50937"/>
    </source>
</evidence>
<dbReference type="PANTHER" id="PTHR30204">
    <property type="entry name" value="REDOX-CYCLING DRUG-SENSING TRANSCRIPTIONAL ACTIVATOR SOXR"/>
    <property type="match status" value="1"/>
</dbReference>
<dbReference type="InterPro" id="IPR047057">
    <property type="entry name" value="MerR_fam"/>
</dbReference>
<proteinExistence type="predicted"/>
<comment type="caution">
    <text evidence="3">The sequence shown here is derived from an EMBL/GenBank/DDBJ whole genome shotgun (WGS) entry which is preliminary data.</text>
</comment>
<name>A0A9X2VNE4_9PSEU</name>
<evidence type="ECO:0000256" key="1">
    <source>
        <dbReference type="ARBA" id="ARBA00023125"/>
    </source>
</evidence>
<evidence type="ECO:0000313" key="3">
    <source>
        <dbReference type="EMBL" id="MCS7479705.1"/>
    </source>
</evidence>
<dbReference type="InterPro" id="IPR009061">
    <property type="entry name" value="DNA-bd_dom_put_sf"/>
</dbReference>
<sequence length="288" mass="31169">MHTIGDLAHRTGLTVKAIRFYADTGLVPPTARNQAGHRVYDATAAARLALVKTLRDLGLDLPAIRRVVDREATLAAVAAAHVEALEARIRTLRLHQAVLGLVARRGTNPEEVEVLKELATLTEAERKRLIVEFIDSAFDGVNCEFDGIARSLTPELPNDPEPEQVEAWVELAEMISDPDFRMLMRRLAEHHVSGAVPGAVPRPGVVAVLHERVRPLVAAGVAPSAPEGAAVVAEVSARWPGDLAALVETVNDPRRERYLRLLAAVNGWAAPESARPVLDWVAEALRAG</sequence>
<dbReference type="EMBL" id="JANYMP010000011">
    <property type="protein sequence ID" value="MCS7479705.1"/>
    <property type="molecule type" value="Genomic_DNA"/>
</dbReference>
<keyword evidence="1" id="KW-0238">DNA-binding</keyword>
<dbReference type="SUPFAM" id="SSF46955">
    <property type="entry name" value="Putative DNA-binding domain"/>
    <property type="match status" value="1"/>
</dbReference>
<dbReference type="GO" id="GO:0003700">
    <property type="term" value="F:DNA-binding transcription factor activity"/>
    <property type="evidence" value="ECO:0007669"/>
    <property type="project" value="InterPro"/>
</dbReference>
<evidence type="ECO:0000313" key="4">
    <source>
        <dbReference type="Proteomes" id="UP001141259"/>
    </source>
</evidence>
<dbReference type="Gene3D" id="1.10.1660.10">
    <property type="match status" value="1"/>
</dbReference>
<feature type="domain" description="HTH merR-type" evidence="2">
    <location>
        <begin position="1"/>
        <end position="70"/>
    </location>
</feature>
<dbReference type="GO" id="GO:0003677">
    <property type="term" value="F:DNA binding"/>
    <property type="evidence" value="ECO:0007669"/>
    <property type="project" value="UniProtKB-KW"/>
</dbReference>
<dbReference type="PRINTS" id="PR00040">
    <property type="entry name" value="HTHMERR"/>
</dbReference>
<reference evidence="3" key="1">
    <citation type="submission" date="2022-08" db="EMBL/GenBank/DDBJ databases">
        <authorList>
            <person name="Tistechok S."/>
            <person name="Samborskyy M."/>
            <person name="Roman I."/>
        </authorList>
    </citation>
    <scope>NUCLEOTIDE SEQUENCE</scope>
    <source>
        <strain evidence="3">DSM 103496</strain>
    </source>
</reference>
<organism evidence="3 4">
    <name type="scientific">Umezawaea endophytica</name>
    <dbReference type="NCBI Taxonomy" id="1654476"/>
    <lineage>
        <taxon>Bacteria</taxon>
        <taxon>Bacillati</taxon>
        <taxon>Actinomycetota</taxon>
        <taxon>Actinomycetes</taxon>
        <taxon>Pseudonocardiales</taxon>
        <taxon>Pseudonocardiaceae</taxon>
        <taxon>Umezawaea</taxon>
    </lineage>
</organism>
<dbReference type="AlphaFoldDB" id="A0A9X2VNE4"/>
<dbReference type="CDD" id="cd00592">
    <property type="entry name" value="HTH_MerR-like"/>
    <property type="match status" value="1"/>
</dbReference>
<accession>A0A9X2VNE4</accession>
<keyword evidence="4" id="KW-1185">Reference proteome</keyword>
<dbReference type="RefSeq" id="WP_259625210.1">
    <property type="nucleotide sequence ID" value="NZ_JANYMP010000011.1"/>
</dbReference>
<dbReference type="Pfam" id="PF13411">
    <property type="entry name" value="MerR_1"/>
    <property type="match status" value="1"/>
</dbReference>
<dbReference type="SMART" id="SM00422">
    <property type="entry name" value="HTH_MERR"/>
    <property type="match status" value="1"/>
</dbReference>
<dbReference type="InterPro" id="IPR000551">
    <property type="entry name" value="MerR-type_HTH_dom"/>
</dbReference>
<dbReference type="Proteomes" id="UP001141259">
    <property type="component" value="Unassembled WGS sequence"/>
</dbReference>
<dbReference type="PROSITE" id="PS50937">
    <property type="entry name" value="HTH_MERR_2"/>
    <property type="match status" value="1"/>
</dbReference>